<dbReference type="Pfam" id="PF17857">
    <property type="entry name" value="AAA_lid_1"/>
    <property type="match status" value="1"/>
</dbReference>
<dbReference type="FunFam" id="3.40.50.300:FF:002141">
    <property type="entry name" value="Dynein heavy chain"/>
    <property type="match status" value="1"/>
</dbReference>
<dbReference type="Pfam" id="PF12780">
    <property type="entry name" value="AAA_8"/>
    <property type="match status" value="1"/>
</dbReference>
<dbReference type="InterPro" id="IPR041466">
    <property type="entry name" value="Dynein_AAA5_ext"/>
</dbReference>
<dbReference type="FunFam" id="1.20.1270.280:FF:000001">
    <property type="entry name" value="dynein heavy chain 7, axonemal"/>
    <property type="match status" value="1"/>
</dbReference>
<evidence type="ECO:0000256" key="7">
    <source>
        <dbReference type="ARBA" id="ARBA00022840"/>
    </source>
</evidence>
<feature type="region of interest" description="Disordered" evidence="15">
    <location>
        <begin position="2751"/>
        <end position="2780"/>
    </location>
</feature>
<evidence type="ECO:0000256" key="2">
    <source>
        <dbReference type="ARBA" id="ARBA00008887"/>
    </source>
</evidence>
<evidence type="ECO:0000256" key="11">
    <source>
        <dbReference type="ARBA" id="ARBA00023175"/>
    </source>
</evidence>
<dbReference type="Pfam" id="PF18198">
    <property type="entry name" value="AAA_lid_11"/>
    <property type="match status" value="1"/>
</dbReference>
<evidence type="ECO:0000256" key="8">
    <source>
        <dbReference type="ARBA" id="ARBA00023017"/>
    </source>
</evidence>
<dbReference type="Gene3D" id="3.40.50.300">
    <property type="entry name" value="P-loop containing nucleotide triphosphate hydrolases"/>
    <property type="match status" value="5"/>
</dbReference>
<dbReference type="Gene3D" id="1.10.8.720">
    <property type="entry name" value="Region D6 of dynein motor"/>
    <property type="match status" value="1"/>
</dbReference>
<dbReference type="InterPro" id="IPR027417">
    <property type="entry name" value="P-loop_NTPase"/>
</dbReference>
<keyword evidence="3" id="KW-0963">Cytoplasm</keyword>
<feature type="compositionally biased region" description="Polar residues" evidence="15">
    <location>
        <begin position="8"/>
        <end position="17"/>
    </location>
</feature>
<dbReference type="Gene3D" id="1.20.140.100">
    <property type="entry name" value="Dynein heavy chain, N-terminal domain 2"/>
    <property type="match status" value="1"/>
</dbReference>
<dbReference type="SUPFAM" id="SSF52540">
    <property type="entry name" value="P-loop containing nucleoside triphosphate hydrolases"/>
    <property type="match status" value="4"/>
</dbReference>
<dbReference type="FunFam" id="1.20.920.20:FF:000006">
    <property type="entry name" value="Dynein, axonemal, heavy chain 6"/>
    <property type="match status" value="1"/>
</dbReference>
<sequence>MGRPATTAGDTKSPRSLRTSEHEGSMFAAPQHLAVRAQRGIYSEVLKPTSLTEVQLATRGPSGRVSVAGRNEIPFLPVGNLRSTGDGGRVLAPPVPHTVADVKPKVVEPFEQSPAHPPRKVTVERRRRLYASLNIEELLVERGINYADPQFDSQRWLPLDPFDDTTYDDRCPEEWILLGYDEQKHFLPLEAKGLRRQVGGSGTWEDCHVYSYDGESNMFAVRWVKDNRESDESVKLLRMQLLFKVEDPVKFADRLVAAHQSRRWAESLIKYNYYIDNMPTDDIKALGDPQEKRIVGAARNMQKIRQAKKLPVKALLQEINLMFARTMNKIAFDKHMNQNREDRMYRDLELPPKALPPPPPEFGLVETPPHDFTRLFAAFCVSSLYVKSEVIHALREIRAECNAVLTRCIYNVKPTKAMKLEEFKQTQRAAISQLAFDLQETWAQNVQKIVVKYFADVGKGWFDISETNKESYNYGKIKKMLLVTSFLMQDSLRYMTMDSLAAFTRMIEDRRPEEIVVESVSVVKARSKRQEEGVAESSPREGTRDSNSLFVLDLTRSPDDKAFQFSVSPATFLRAVIEVFEKGVVQMGDVPQPEKLVLPHLFKSQPKHVLASVNLDERRVQEYRRRIEEAITFYVPHLDRFLALFDKYLEILQLKPEETVKEIEQKTNGSAASDQLKQMAEDFFRREASLLDEIPDSTTIGAFCLNCCDIKRFLAQKLHAVGNLILDVIAQRFRDQCTQTLDQFRGFYATLKKRPKNIEELTEMKTFIGDIPAKLERLAFDIKMNLHTFAILEEFKYKLYVEDHNLRWKMFGSPLETLTLMAETEKSLEKDRQVFLEELLTQQAEFEETIKDLEGIVSSFSQYSDMSKLDEISENVLSVNARIELSVQSAKLHNAREMLFGKPATDYSRVHQLKKDFAPFSTLWLTAAEWQRSKVQWHKGPFEEIEAGAMEKQVYGGIKQLHKVIRTLKEKGFENVSSRAESVLHELEEFAPLVPLIVALRNEGMRERHWEKVSEAVGSRIGPGTDAFRLCTLLDLKISDFSEVIVATGELAAREHLIEKSLKKMKQEWQGVSFNINEKYRTTETYILKGTDEILALFDDHIMAAQTLQFSSCKKPFEQEIEEWTQTLMAASETLDEWLKCQRSWMYLQPIFASPDIMKQLPAETKRFKTVDTSWRVLMRQTSENPLALEACSVAGLLDKLRESNKNLEKVTLGLNSYLELKRSLFARFFFLSNDELLEILSETQDPTRVQPFLCKVFENMHRLEFDEGMNAVAMFSAEGEKVEFPYPLATYEKSVEGWMSELETLMRSAVRRVLLHATREYSTTPRTQWIVEHPGQAVLTGSQIHWTQQVEEAIVANRLKEYLGKLNGQLMDLVTLVRGRLDKLQSITVGALIVIDVHAKDVVEKLAEAKVESISFFEWISQLRYYWRDDCWVRCVQTDFPYGYEYLGNTFRLVITPLTDMCYMTLLGAQQLNLGGAPAGPAGTGKTETTKDLAKAVARQCVVFNCSDMMDYIMVGKFFKGLASSGAWCCFDEFNRINIEVLSVIAQQLLALFGAKAQLTDFTETTSIEFEGSEIVVFPAFNVFITMNPGYAGRTELPDNLKALFRPMAMMVPDYGMIGEIMLYSFGFAKARDLSRKMVATFKLASEQLSAQEHYDYGMRAVRSVINAAGVLKRRSPDMDEEQLLLLALRDVNVPKFLTCDLPLFDNIIFDLFPGVKHPEVDRKRLLDTLQDLAAKKNLQTAPAFLEKLVQLYDTVQVRQGLMLVGPTGGGKTTTYRLLADALTALKGIDDFQTVHVHTLNPKALTLGQLYGQFNASTHEWNDGVAAVLLRQAVRDTSPDRHWIMFDGPVDAIWIESMNSVLDDNKKLCLNSGEIISVTNRVTMMFEVEDLASASPATVSRCGMVYMEPAALGLSPLMVSWLATLPTSTFSSGERELFSELFEAFLSPAIAFVRQHCNELIRTVDNNLCASCLRLLDCLLTPFRPTEDRMPSKEALLSLREKVPSIFFFSLTWSVGSTTDTAGRAKFSAWLTSRISETKFEAPRLPAKASFYDACFRVEDGCWRLWGETRIPFAVPRDASYEQIVVPTPDSIRMTFLLQTLLQKRNNVLCAGPTGTGKTVNITEYLYTAAPDNVETIAITFSAQTHVNQTQDTIDGRMEKRRRGVFGPPAGKVAVVFVDDLNMPRKEEFGAQPPLELLRQWCDYKGWYDRKTLSFFEIVDTVLVGAMAPPGGGRTEISSRMLRHFNLLTYTSMEDTCVATIFTTLMRHFFNAFTEELQSLVESLVVSTIDVFNTISRELLPTPAHSHYTFNLREIWKVFQGMTFLSPKVIRTKQQVIKCWVHETSRVFGDRLVNEEDRLWLRELLLSQTQKHFDLSAKDIFTSERLVFADFCNSSGERFYEEVTDLQHWRSVIESFISEYNAVNGVGMHLVAFFDACEHVSRICRILRQPAGHALLLGVRGSGRQSLSRLASFIMDCDAFQIEVVKGKCRYGMNEWRDDLRNCFLRCGLEEKVQTFLLEDSQVTQEAMMEDLNNVLSYGDLPNLYKKEDLEAIVNQCKGLCTQLGMQPTKVNIFNAYVRRVKANLHVILAMSPVGDQFRTRLRMFPALTNCCTIDWFSEWPAEALVSVARMQLESDGLSLPDQDAAIEVLQFIHRSVQDAAEKFLAECRRPVFVTPTCFLELLKTLTETVKSKQLELSTIRERFGKGLGKLAEAARQVERMQQQLQEWHPVLVATSEEVEQKMLQIQNDRARADETKVRVSQEDAEASQKAAETQALKDDAQRDLDEALPALDQAVDCLQKLKAEHVREVKALTKPPAGVLLTMEAVCIMFQVQPVKKNDPGRPGGKIDDYWESAQHKLLKDPKKLLDDLLNYDKDNIPESTIVKITPYLDRQDFDPGAIRKASVACEAICMWVRAMVRYYNVAKAVAPKRAKLRQAEEELRVTTCNLNAAKARLQEVEARIERLAEEFAVAMQKKEQLTLDIKMCQVKVNRAQPLLEGLSDEQERWTEQAEMSRNLYELIPGHAIVSAGMIAYGGAFTSAYRGALETSWVSKLREMKIPHTSGCNLRQFLGDPMKVRQWTVAGLPKDELSVENGIIIDRSRRWPLMIDPQSQANRFIKNMGKASDQGFETCKLTDGSFLREMELSVQFGKWVLIENVTESLDPSLEPIFLQQKIKDSQGWCVRLNDKLVPWSPHFKLFMTTANPNPRYPPEVFAKLTVLNFSITPEGMEEQMLGLVVSLEAPELEEKKNKLVVNNAKMKKELKSLEDKILQLLSQSQGNILEDEVLINTLAASKRTAAEVNQKVREAEATEKEIDSAREWFCPVAFRASLLFFCVVDLANIEPMYQYSLQWFQALVAMGIQEVPATNDKSKRLQDLSDHITYLIYENVSRSLFERHKILFSFSLGLKIQAKHPVDHQELRFLLTGPTGEAAVGEANPTTWLSDKQWEGIRALSALPAFAGLDSFFLENSEAFKVVYDAGDAHEEPFPDRWNDLTPIQKMCILRLIRSDKLIDAAVNYVASELGQRFVYPPTFDLARSYKDSTNVTPLIFILSQGSDPAASLMSFAKGMNMGRRFESIALGQGQGAKARKLIEEACNRGGWVLLQNCHLAASWMTELEKLCDGLNQEEVHRDFRLWLSSMPSRDFPVSILQNGVKMTNEPPTGLRANLLRLYASIDDRTLDSSKKPEEFRKLLFAFCFFHAIVQDRRKFGPIGWNIQYEFTTEDLVVCQRQLRIFLDSYDEVPYKVLIFLGAKINYGGRVTDDHDKLLIECILQSYVNEHLIEEGSAYKFSSSGLYYCPDATDQAGFVKYIQSLPMNPNPEAFGLHENANINFAQIEGMNLLNSILSMAPRSSGGGGKTREQVVEETASQILEKLVDDFNIEEIQKKYPTRYEESMNTVLTQDAIRYNGLLRVMKKSIVQLRMALKGRIVMTEELDKVADALFDNQVPKLWADKGFLSMKPLSSWTKDLHCRISFIQDWIDNGIPVCFWMSGLFFPQAFLTGVLQNYARKHRIAVDGLVFDYKLMDDLDPAAVKEHPHEGCYVHGIFLEGSRWDREQHLLAPSKPKVLFEELPVVWLLPTPERAPSTTRMYKCPIYKVPSRKGTLSTTGHSTNYVISIELPTSDPEAVSIKAGVAGFLSLQD</sequence>
<dbReference type="Pfam" id="PF03028">
    <property type="entry name" value="Dynein_heavy"/>
    <property type="match status" value="1"/>
</dbReference>
<dbReference type="GO" id="GO:0005930">
    <property type="term" value="C:axoneme"/>
    <property type="evidence" value="ECO:0007669"/>
    <property type="project" value="UniProtKB-SubCell"/>
</dbReference>
<dbReference type="GO" id="GO:0005874">
    <property type="term" value="C:microtubule"/>
    <property type="evidence" value="ECO:0007669"/>
    <property type="project" value="UniProtKB-KW"/>
</dbReference>
<dbReference type="FunFam" id="1.10.8.710:FF:000004">
    <property type="entry name" value="Dynein axonemal heavy chain 6"/>
    <property type="match status" value="1"/>
</dbReference>
<dbReference type="InterPro" id="IPR042228">
    <property type="entry name" value="Dynein_linker_3"/>
</dbReference>
<dbReference type="InterPro" id="IPR041228">
    <property type="entry name" value="Dynein_C"/>
</dbReference>
<keyword evidence="10" id="KW-0969">Cilium</keyword>
<dbReference type="GO" id="GO:0030286">
    <property type="term" value="C:dynein complex"/>
    <property type="evidence" value="ECO:0007669"/>
    <property type="project" value="UniProtKB-KW"/>
</dbReference>
<dbReference type="GO" id="GO:0003341">
    <property type="term" value="P:cilium movement"/>
    <property type="evidence" value="ECO:0007669"/>
    <property type="project" value="UniProtKB-ARBA"/>
</dbReference>
<dbReference type="FunFam" id="3.40.50.300:FF:000063">
    <property type="entry name" value="dynein heavy chain 6, axonemal"/>
    <property type="match status" value="1"/>
</dbReference>
<dbReference type="InterPro" id="IPR041589">
    <property type="entry name" value="DNAH3_AAA_lid_1"/>
</dbReference>
<dbReference type="SMART" id="SM00382">
    <property type="entry name" value="AAA"/>
    <property type="match status" value="3"/>
</dbReference>
<dbReference type="InterPro" id="IPR013602">
    <property type="entry name" value="Dynein_heavy_linker"/>
</dbReference>
<protein>
    <submittedName>
        <fullName evidence="17">Dynein heavy chain domain containing protein</fullName>
    </submittedName>
</protein>
<dbReference type="Gene3D" id="3.20.180.20">
    <property type="entry name" value="Dynein heavy chain, N-terminal domain 2"/>
    <property type="match status" value="1"/>
</dbReference>
<dbReference type="InterPro" id="IPR026983">
    <property type="entry name" value="DHC"/>
</dbReference>
<dbReference type="FunFam" id="3.40.50.300:FF:000362">
    <property type="entry name" value="Dynein, axonemal, heavy chain 6"/>
    <property type="match status" value="1"/>
</dbReference>
<gene>
    <name evidence="17" type="ORF">BN1205_001990</name>
</gene>
<dbReference type="FunFam" id="1.20.140.100:FF:000004">
    <property type="entry name" value="Dynein axonemal heavy chain 6"/>
    <property type="match status" value="1"/>
</dbReference>
<evidence type="ECO:0000256" key="13">
    <source>
        <dbReference type="ARBA" id="ARBA00023273"/>
    </source>
</evidence>
<dbReference type="Pfam" id="PF12777">
    <property type="entry name" value="MT"/>
    <property type="match status" value="1"/>
</dbReference>
<evidence type="ECO:0000256" key="15">
    <source>
        <dbReference type="SAM" id="MobiDB-lite"/>
    </source>
</evidence>
<dbReference type="Pfam" id="PF12781">
    <property type="entry name" value="AAA_9"/>
    <property type="match status" value="1"/>
</dbReference>
<dbReference type="FunFam" id="1.10.8.720:FF:000001">
    <property type="entry name" value="dynein heavy chain 7, axonemal"/>
    <property type="match status" value="1"/>
</dbReference>
<dbReference type="Pfam" id="PF08393">
    <property type="entry name" value="DHC_N2"/>
    <property type="match status" value="1"/>
</dbReference>
<dbReference type="Gene3D" id="1.10.472.130">
    <property type="match status" value="1"/>
</dbReference>
<accession>A0A0F7V7R5</accession>
<evidence type="ECO:0000256" key="3">
    <source>
        <dbReference type="ARBA" id="ARBA00022490"/>
    </source>
</evidence>
<comment type="subcellular location">
    <subcellularLocation>
        <location evidence="1">Cytoplasm</location>
        <location evidence="1">Cytoskeleton</location>
        <location evidence="1">Cilium axoneme</location>
    </subcellularLocation>
</comment>
<dbReference type="InterPro" id="IPR035699">
    <property type="entry name" value="AAA_6"/>
</dbReference>
<feature type="domain" description="AAA+ ATPase" evidence="16">
    <location>
        <begin position="1759"/>
        <end position="1912"/>
    </location>
</feature>
<dbReference type="Gene3D" id="3.10.490.20">
    <property type="match status" value="1"/>
</dbReference>
<dbReference type="FunFam" id="1.20.920.30:FF:000005">
    <property type="entry name" value="Dynein, axonemal, heavy chain 2"/>
    <property type="match status" value="1"/>
</dbReference>
<evidence type="ECO:0000259" key="16">
    <source>
        <dbReference type="SMART" id="SM00382"/>
    </source>
</evidence>
<dbReference type="PROSITE" id="PS00978">
    <property type="entry name" value="FAD_G3PDH_2"/>
    <property type="match status" value="1"/>
</dbReference>
<evidence type="ECO:0000256" key="6">
    <source>
        <dbReference type="ARBA" id="ARBA00022741"/>
    </source>
</evidence>
<evidence type="ECO:0000256" key="14">
    <source>
        <dbReference type="SAM" id="Coils"/>
    </source>
</evidence>
<evidence type="ECO:0000256" key="1">
    <source>
        <dbReference type="ARBA" id="ARBA00004430"/>
    </source>
</evidence>
<evidence type="ECO:0000256" key="12">
    <source>
        <dbReference type="ARBA" id="ARBA00023212"/>
    </source>
</evidence>
<dbReference type="PANTHER" id="PTHR22878">
    <property type="entry name" value="DYNEIN HEAVY CHAIN 6, AXONEMAL-LIKE-RELATED"/>
    <property type="match status" value="1"/>
</dbReference>
<dbReference type="Pfam" id="PF12775">
    <property type="entry name" value="AAA_7"/>
    <property type="match status" value="1"/>
</dbReference>
<reference evidence="17" key="1">
    <citation type="journal article" date="2015" name="PLoS ONE">
        <title>Comprehensive Evaluation of Toxoplasma gondii VEG and Neospora caninum LIV Genomes with Tachyzoite Stage Transcriptome and Proteome Defines Novel Transcript Features.</title>
        <authorList>
            <person name="Ramaprasad A."/>
            <person name="Mourier T."/>
            <person name="Naeem R."/>
            <person name="Malas T.B."/>
            <person name="Moussa E."/>
            <person name="Panigrahi A."/>
            <person name="Vermont S.J."/>
            <person name="Otto T.D."/>
            <person name="Wastling J."/>
            <person name="Pain A."/>
        </authorList>
    </citation>
    <scope>NUCLEOTIDE SEQUENCE</scope>
    <source>
        <strain evidence="17">VEG</strain>
    </source>
</reference>
<dbReference type="Gene3D" id="1.20.920.30">
    <property type="match status" value="1"/>
</dbReference>
<dbReference type="FunFam" id="3.10.490.20:FF:000009">
    <property type="entry name" value="Dynein heavy chain 4"/>
    <property type="match status" value="1"/>
</dbReference>
<comment type="similarity">
    <text evidence="2">Belongs to the dynein heavy chain family.</text>
</comment>
<keyword evidence="8" id="KW-0243">Dynein</keyword>
<dbReference type="GO" id="GO:0051959">
    <property type="term" value="F:dynein light intermediate chain binding"/>
    <property type="evidence" value="ECO:0007669"/>
    <property type="project" value="InterPro"/>
</dbReference>
<keyword evidence="4" id="KW-0493">Microtubule</keyword>
<dbReference type="Gene3D" id="1.10.8.710">
    <property type="match status" value="1"/>
</dbReference>
<evidence type="ECO:0000256" key="9">
    <source>
        <dbReference type="ARBA" id="ARBA00023054"/>
    </source>
</evidence>
<dbReference type="GO" id="GO:0008569">
    <property type="term" value="F:minus-end-directed microtubule motor activity"/>
    <property type="evidence" value="ECO:0007669"/>
    <property type="project" value="InterPro"/>
</dbReference>
<dbReference type="Gene3D" id="6.10.140.1060">
    <property type="match status" value="1"/>
</dbReference>
<evidence type="ECO:0000256" key="5">
    <source>
        <dbReference type="ARBA" id="ARBA00022737"/>
    </source>
</evidence>
<feature type="region of interest" description="Disordered" evidence="15">
    <location>
        <begin position="1"/>
        <end position="24"/>
    </location>
</feature>
<dbReference type="Gene3D" id="1.10.287.2620">
    <property type="match status" value="1"/>
</dbReference>
<keyword evidence="9 14" id="KW-0175">Coiled coil</keyword>
<feature type="domain" description="AAA+ ATPase" evidence="16">
    <location>
        <begin position="2105"/>
        <end position="2252"/>
    </location>
</feature>
<name>A0A0F7V7R5_TOXGV</name>
<keyword evidence="7" id="KW-0067">ATP-binding</keyword>
<dbReference type="InterPro" id="IPR035706">
    <property type="entry name" value="AAA_9"/>
</dbReference>
<dbReference type="InterPro" id="IPR043157">
    <property type="entry name" value="Dynein_AAA1S"/>
</dbReference>
<dbReference type="InterPro" id="IPR004273">
    <property type="entry name" value="Dynein_heavy_D6_P-loop"/>
</dbReference>
<feature type="domain" description="AAA+ ATPase" evidence="16">
    <location>
        <begin position="1473"/>
        <end position="1617"/>
    </location>
</feature>
<keyword evidence="5" id="KW-0677">Repeat</keyword>
<dbReference type="FunFam" id="1.20.58.1120:FF:000001">
    <property type="entry name" value="dynein heavy chain 2, axonemal"/>
    <property type="match status" value="1"/>
</dbReference>
<dbReference type="FunFam" id="1.10.8.1220:FF:000001">
    <property type="entry name" value="Dynein axonemal heavy chain 5"/>
    <property type="match status" value="1"/>
</dbReference>
<dbReference type="GO" id="GO:0045505">
    <property type="term" value="F:dynein intermediate chain binding"/>
    <property type="evidence" value="ECO:0007669"/>
    <property type="project" value="InterPro"/>
</dbReference>
<proteinExistence type="inferred from homology"/>
<dbReference type="Pfam" id="PF17852">
    <property type="entry name" value="Dynein_AAA_lid"/>
    <property type="match status" value="1"/>
</dbReference>
<keyword evidence="11" id="KW-0505">Motor protein</keyword>
<dbReference type="PANTHER" id="PTHR22878:SF73">
    <property type="entry name" value="DYNEIN AXONEMAL HEAVY CHAIN 1"/>
    <property type="match status" value="1"/>
</dbReference>
<dbReference type="InterPro" id="IPR043160">
    <property type="entry name" value="Dynein_C_barrel"/>
</dbReference>
<keyword evidence="13" id="KW-0966">Cell projection</keyword>
<organism evidence="17">
    <name type="scientific">Toxoplasma gondii (strain ATCC 50861 / VEG)</name>
    <dbReference type="NCBI Taxonomy" id="432359"/>
    <lineage>
        <taxon>Eukaryota</taxon>
        <taxon>Sar</taxon>
        <taxon>Alveolata</taxon>
        <taxon>Apicomplexa</taxon>
        <taxon>Conoidasida</taxon>
        <taxon>Coccidia</taxon>
        <taxon>Eucoccidiorida</taxon>
        <taxon>Eimeriorina</taxon>
        <taxon>Sarcocystidae</taxon>
        <taxon>Toxoplasma</taxon>
    </lineage>
</organism>
<dbReference type="Pfam" id="PF18199">
    <property type="entry name" value="Dynein_C"/>
    <property type="match status" value="1"/>
</dbReference>
<feature type="coiled-coil region" evidence="14">
    <location>
        <begin position="3243"/>
        <end position="3312"/>
    </location>
</feature>
<dbReference type="Gene3D" id="1.20.920.20">
    <property type="match status" value="1"/>
</dbReference>
<evidence type="ECO:0000256" key="10">
    <source>
        <dbReference type="ARBA" id="ARBA00023069"/>
    </source>
</evidence>
<evidence type="ECO:0000313" key="17">
    <source>
        <dbReference type="EMBL" id="CEL78593.1"/>
    </source>
</evidence>
<dbReference type="FunFam" id="3.40.50.300:FF:000049">
    <property type="entry name" value="Dynein, axonemal, heavy chain 5"/>
    <property type="match status" value="1"/>
</dbReference>
<dbReference type="Gene3D" id="1.10.8.1220">
    <property type="match status" value="1"/>
</dbReference>
<feature type="compositionally biased region" description="Basic and acidic residues" evidence="15">
    <location>
        <begin position="2751"/>
        <end position="2763"/>
    </location>
</feature>
<dbReference type="InterPro" id="IPR024743">
    <property type="entry name" value="Dynein_HC_stalk"/>
</dbReference>
<dbReference type="InterPro" id="IPR042222">
    <property type="entry name" value="Dynein_2_N"/>
</dbReference>
<dbReference type="InterPro" id="IPR003593">
    <property type="entry name" value="AAA+_ATPase"/>
</dbReference>
<evidence type="ECO:0000256" key="4">
    <source>
        <dbReference type="ARBA" id="ARBA00022701"/>
    </source>
</evidence>
<keyword evidence="6" id="KW-0547">Nucleotide-binding</keyword>
<dbReference type="InterPro" id="IPR042219">
    <property type="entry name" value="AAA_lid_11_sf"/>
</dbReference>
<dbReference type="InterPro" id="IPR041658">
    <property type="entry name" value="AAA_lid_11"/>
</dbReference>
<dbReference type="Pfam" id="PF12774">
    <property type="entry name" value="AAA_6"/>
    <property type="match status" value="1"/>
</dbReference>
<dbReference type="EMBL" id="LN714502">
    <property type="protein sequence ID" value="CEL78593.1"/>
    <property type="molecule type" value="Genomic_DNA"/>
</dbReference>
<dbReference type="FunFam" id="3.20.180.20:FF:000001">
    <property type="entry name" value="Dynein axonemal heavy chain 5"/>
    <property type="match status" value="1"/>
</dbReference>
<dbReference type="InterPro" id="IPR024317">
    <property type="entry name" value="Dynein_heavy_chain_D4_dom"/>
</dbReference>
<keyword evidence="12" id="KW-0206">Cytoskeleton</keyword>
<dbReference type="Gene3D" id="1.20.58.1120">
    <property type="match status" value="1"/>
</dbReference>
<dbReference type="Gene3D" id="1.20.1270.280">
    <property type="match status" value="1"/>
</dbReference>
<feature type="coiled-coil region" evidence="14">
    <location>
        <begin position="2935"/>
        <end position="2983"/>
    </location>
</feature>
<dbReference type="GO" id="GO:0005524">
    <property type="term" value="F:ATP binding"/>
    <property type="evidence" value="ECO:0007669"/>
    <property type="project" value="UniProtKB-KW"/>
</dbReference>